<gene>
    <name evidence="3" type="ORF">KJB30_11895</name>
</gene>
<dbReference type="PROSITE" id="PS51125">
    <property type="entry name" value="NHL"/>
    <property type="match status" value="2"/>
</dbReference>
<reference evidence="3 4" key="1">
    <citation type="submission" date="2021-05" db="EMBL/GenBank/DDBJ databases">
        <title>The draft genome of Geobacter chapellei DSM 13688.</title>
        <authorList>
            <person name="Xu Z."/>
            <person name="Masuda Y."/>
            <person name="Itoh H."/>
            <person name="Senoo K."/>
        </authorList>
    </citation>
    <scope>NUCLEOTIDE SEQUENCE [LARGE SCALE GENOMIC DNA]</scope>
    <source>
        <strain evidence="3 4">DSM 13688</strain>
    </source>
</reference>
<dbReference type="PANTHER" id="PTHR24104:SF25">
    <property type="entry name" value="PROTEIN LIN-41"/>
    <property type="match status" value="1"/>
</dbReference>
<evidence type="ECO:0000256" key="2">
    <source>
        <dbReference type="PROSITE-ProRule" id="PRU00504"/>
    </source>
</evidence>
<keyword evidence="4" id="KW-1185">Reference proteome</keyword>
<dbReference type="Pfam" id="PF09136">
    <property type="entry name" value="Glucodextran_B"/>
    <property type="match status" value="3"/>
</dbReference>
<dbReference type="Gene3D" id="2.120.10.30">
    <property type="entry name" value="TolB, C-terminal domain"/>
    <property type="match status" value="2"/>
</dbReference>
<evidence type="ECO:0000256" key="1">
    <source>
        <dbReference type="ARBA" id="ARBA00022737"/>
    </source>
</evidence>
<feature type="repeat" description="NHL" evidence="2">
    <location>
        <begin position="144"/>
        <end position="181"/>
    </location>
</feature>
<proteinExistence type="predicted"/>
<dbReference type="EMBL" id="JAHDYS010000010">
    <property type="protein sequence ID" value="MBT1072492.1"/>
    <property type="molecule type" value="Genomic_DNA"/>
</dbReference>
<protein>
    <recommendedName>
        <fullName evidence="5">NHL repeat-containing protein</fullName>
    </recommendedName>
</protein>
<dbReference type="NCBIfam" id="NF033510">
    <property type="entry name" value="Ca_tandemer"/>
    <property type="match status" value="1"/>
</dbReference>
<organism evidence="3 4">
    <name type="scientific">Pelotalea chapellei</name>
    <dbReference type="NCBI Taxonomy" id="44671"/>
    <lineage>
        <taxon>Bacteria</taxon>
        <taxon>Pseudomonadati</taxon>
        <taxon>Thermodesulfobacteriota</taxon>
        <taxon>Desulfuromonadia</taxon>
        <taxon>Geobacterales</taxon>
        <taxon>Geobacteraceae</taxon>
        <taxon>Pelotalea</taxon>
    </lineage>
</organism>
<accession>A0ABS5U9Z6</accession>
<evidence type="ECO:0000313" key="4">
    <source>
        <dbReference type="Proteomes" id="UP000784128"/>
    </source>
</evidence>
<dbReference type="PANTHER" id="PTHR24104">
    <property type="entry name" value="E3 UBIQUITIN-PROTEIN LIGASE NHLRC1-RELATED"/>
    <property type="match status" value="1"/>
</dbReference>
<keyword evidence="1" id="KW-0677">Repeat</keyword>
<dbReference type="Proteomes" id="UP000784128">
    <property type="component" value="Unassembled WGS sequence"/>
</dbReference>
<dbReference type="SUPFAM" id="SSF101898">
    <property type="entry name" value="NHL repeat"/>
    <property type="match status" value="1"/>
</dbReference>
<sequence>MRRLATNGVLIGFMLENSNHNGGMDMWRPFIKLVLPCTLIVTILAFWRIDTVNAVSASPVVTVLSPVTQGLRSPVRVALDAEGNFFVADTRNGGVIKFNKYGIPVQSIQTAGVPQGIAIAQDGKLLVSQGAFVAMLNGDGSEAGRLDGQFVFADGIAVDDVTGFIYVTDSSAHKVLVFTASGTFVKSFGSRGTANALFFKPTGIAFEKISRQLAVVDTLNYRIQFFDVNGTFIKKIGIAGTGPMKFTSPQGVAFEYSKDAVPVLNRMYVVDSFQGNIQAIDPAGAGTALYMAGTNPLNNYIGSYGTANGQLSVPTDVVFDAQNSRLLVANGLGNVAAFGIDGGTNPVDTTPPTLAIDPVLANVSAPDLTISGSVGNNANIVITTSTIATAGPVVFTSSSTWKCDIKGLTGGDNVITVTATGAAGTSTQQSVNVKYTLPAPKITLSPASSTLTNSSTVTISGTVDAESTVTVTNTATTVTAPALVVGTTWSYAAALAEGSNHFSITAQKPMSEKAVASTDIVLDSAAPQLAVSALADGSYTSTQVQNITGTVSDAGSVNVLINNQPASISNNTFSSAVTLATGANVISVVAVDAAGNISADTRTINFDSTQPVINVSAPMDNSITNASVITVNGTVDKTAVVSVSGVVAVMSGNSWTADLNLPAGLNTIEITATDLYGNSSTVKRSVVQDSIRPLLAISSPSQDLATNKSIINISGTVSDNSELTLVYSANGQTASVPINAGNFTFDLPLSQEGMYPVLLTLTDAAGNTTSATRNVIYDITQPDLNIDGYKGNFPAALTGTMEPGAGVGVKDGVKSIGKVTVDSSTGTWLADLTGLSYNPKLVTVVATDAAGNSTVKTLAQAGTDVNASKPKKTRN</sequence>
<evidence type="ECO:0008006" key="5">
    <source>
        <dbReference type="Google" id="ProtNLM"/>
    </source>
</evidence>
<comment type="caution">
    <text evidence="3">The sequence shown here is derived from an EMBL/GenBank/DDBJ whole genome shotgun (WGS) entry which is preliminary data.</text>
</comment>
<evidence type="ECO:0000313" key="3">
    <source>
        <dbReference type="EMBL" id="MBT1072492.1"/>
    </source>
</evidence>
<dbReference type="InterPro" id="IPR050952">
    <property type="entry name" value="TRIM-NHL_E3_ligases"/>
</dbReference>
<dbReference type="InterPro" id="IPR013783">
    <property type="entry name" value="Ig-like_fold"/>
</dbReference>
<dbReference type="InterPro" id="IPR001258">
    <property type="entry name" value="NHL_repeat"/>
</dbReference>
<dbReference type="CDD" id="cd05819">
    <property type="entry name" value="NHL"/>
    <property type="match status" value="1"/>
</dbReference>
<dbReference type="RefSeq" id="WP_214299529.1">
    <property type="nucleotide sequence ID" value="NZ_JAHDYS010000010.1"/>
</dbReference>
<feature type="repeat" description="NHL" evidence="2">
    <location>
        <begin position="68"/>
        <end position="101"/>
    </location>
</feature>
<dbReference type="Gene3D" id="2.60.40.10">
    <property type="entry name" value="Immunoglobulins"/>
    <property type="match status" value="6"/>
</dbReference>
<name>A0ABS5U9Z6_9BACT</name>
<dbReference type="InterPro" id="IPR011042">
    <property type="entry name" value="6-blade_b-propeller_TolB-like"/>
</dbReference>